<keyword evidence="10" id="KW-0808">Transferase</keyword>
<dbReference type="PANTHER" id="PTHR11895:SF151">
    <property type="entry name" value="GLUTAMYL-TRNA(GLN) AMIDOTRANSFERASE SUBUNIT A"/>
    <property type="match status" value="1"/>
</dbReference>
<evidence type="ECO:0000256" key="8">
    <source>
        <dbReference type="HAMAP-Rule" id="MF_00120"/>
    </source>
</evidence>
<dbReference type="NCBIfam" id="TIGR00132">
    <property type="entry name" value="gatA"/>
    <property type="match status" value="1"/>
</dbReference>
<evidence type="ECO:0000313" key="11">
    <source>
        <dbReference type="Proteomes" id="UP000051739"/>
    </source>
</evidence>
<comment type="similarity">
    <text evidence="1 8">Belongs to the amidase family. GatA subfamily.</text>
</comment>
<reference evidence="10 11" key="1">
    <citation type="journal article" date="2015" name="Genome Announc.">
        <title>Expanding the biotechnology potential of lactobacilli through comparative genomics of 213 strains and associated genera.</title>
        <authorList>
            <person name="Sun Z."/>
            <person name="Harris H.M."/>
            <person name="McCann A."/>
            <person name="Guo C."/>
            <person name="Argimon S."/>
            <person name="Zhang W."/>
            <person name="Yang X."/>
            <person name="Jeffery I.B."/>
            <person name="Cooney J.C."/>
            <person name="Kagawa T.F."/>
            <person name="Liu W."/>
            <person name="Song Y."/>
            <person name="Salvetti E."/>
            <person name="Wrobel A."/>
            <person name="Rasinkangas P."/>
            <person name="Parkhill J."/>
            <person name="Rea M.C."/>
            <person name="O'Sullivan O."/>
            <person name="Ritari J."/>
            <person name="Douillard F.P."/>
            <person name="Paul Ross R."/>
            <person name="Yang R."/>
            <person name="Briner A.E."/>
            <person name="Felis G.E."/>
            <person name="de Vos W.M."/>
            <person name="Barrangou R."/>
            <person name="Klaenhammer T.R."/>
            <person name="Caufield P.W."/>
            <person name="Cui Y."/>
            <person name="Zhang H."/>
            <person name="O'Toole P.W."/>
        </authorList>
    </citation>
    <scope>NUCLEOTIDE SEQUENCE [LARGE SCALE GENOMIC DNA]</scope>
    <source>
        <strain evidence="10 11">DSM 16045</strain>
    </source>
</reference>
<keyword evidence="3 8" id="KW-0547">Nucleotide-binding</keyword>
<keyword evidence="2 8" id="KW-0436">Ligase</keyword>
<protein>
    <recommendedName>
        <fullName evidence="8">Glutamyl-tRNA(Gln) amidotransferase subunit A</fullName>
        <shortName evidence="8">Glu-ADT subunit A</shortName>
        <ecNumber evidence="8">6.3.5.7</ecNumber>
    </recommendedName>
</protein>
<dbReference type="PATRIC" id="fig|1423749.3.peg.260"/>
<dbReference type="InterPro" id="IPR004412">
    <property type="entry name" value="GatA"/>
</dbReference>
<accession>A0A0R1VA72</accession>
<dbReference type="Proteomes" id="UP000051739">
    <property type="component" value="Unassembled WGS sequence"/>
</dbReference>
<evidence type="ECO:0000313" key="10">
    <source>
        <dbReference type="EMBL" id="KRM02440.1"/>
    </source>
</evidence>
<name>A0A0R1VA72_9LACO</name>
<proteinExistence type="inferred from homology"/>
<dbReference type="GO" id="GO:0030956">
    <property type="term" value="C:glutamyl-tRNA(Gln) amidotransferase complex"/>
    <property type="evidence" value="ECO:0007669"/>
    <property type="project" value="InterPro"/>
</dbReference>
<feature type="active site" description="Acyl-ester intermediate" evidence="8">
    <location>
        <position position="176"/>
    </location>
</feature>
<dbReference type="InterPro" id="IPR020556">
    <property type="entry name" value="Amidase_CS"/>
</dbReference>
<feature type="active site" description="Charge relay system" evidence="8">
    <location>
        <position position="77"/>
    </location>
</feature>
<dbReference type="InterPro" id="IPR000120">
    <property type="entry name" value="Amidase"/>
</dbReference>
<organism evidence="10 11">
    <name type="scientific">Limosilactobacillus gastricus DSM 16045</name>
    <dbReference type="NCBI Taxonomy" id="1423749"/>
    <lineage>
        <taxon>Bacteria</taxon>
        <taxon>Bacillati</taxon>
        <taxon>Bacillota</taxon>
        <taxon>Bacilli</taxon>
        <taxon>Lactobacillales</taxon>
        <taxon>Lactobacillaceae</taxon>
        <taxon>Limosilactobacillus</taxon>
    </lineage>
</organism>
<evidence type="ECO:0000256" key="3">
    <source>
        <dbReference type="ARBA" id="ARBA00022741"/>
    </source>
</evidence>
<comment type="subunit">
    <text evidence="8">Heterotrimer of A, B and C subunits.</text>
</comment>
<evidence type="ECO:0000256" key="6">
    <source>
        <dbReference type="ARBA" id="ARBA00025295"/>
    </source>
</evidence>
<keyword evidence="5 8" id="KW-0648">Protein biosynthesis</keyword>
<dbReference type="GO" id="GO:0005524">
    <property type="term" value="F:ATP binding"/>
    <property type="evidence" value="ECO:0007669"/>
    <property type="project" value="UniProtKB-KW"/>
</dbReference>
<evidence type="ECO:0000256" key="5">
    <source>
        <dbReference type="ARBA" id="ARBA00022917"/>
    </source>
</evidence>
<dbReference type="GO" id="GO:0050567">
    <property type="term" value="F:glutaminyl-tRNA synthase (glutamine-hydrolyzing) activity"/>
    <property type="evidence" value="ECO:0007669"/>
    <property type="project" value="UniProtKB-UniRule"/>
</dbReference>
<dbReference type="GO" id="GO:0016740">
    <property type="term" value="F:transferase activity"/>
    <property type="evidence" value="ECO:0007669"/>
    <property type="project" value="UniProtKB-KW"/>
</dbReference>
<dbReference type="HAMAP" id="MF_00120">
    <property type="entry name" value="GatA"/>
    <property type="match status" value="1"/>
</dbReference>
<dbReference type="EC" id="6.3.5.7" evidence="8"/>
<keyword evidence="4 8" id="KW-0067">ATP-binding</keyword>
<evidence type="ECO:0000256" key="1">
    <source>
        <dbReference type="ARBA" id="ARBA00008069"/>
    </source>
</evidence>
<comment type="function">
    <text evidence="6 8">Allows the formation of correctly charged Gln-tRNA(Gln) through the transamidation of misacylated Glu-tRNA(Gln) in organisms which lack glutaminyl-tRNA synthetase. The reaction takes place in the presence of glutamine and ATP through an activated gamma-phospho-Glu-tRNA(Gln).</text>
</comment>
<dbReference type="Pfam" id="PF01425">
    <property type="entry name" value="Amidase"/>
    <property type="match status" value="1"/>
</dbReference>
<dbReference type="EMBL" id="AZFN01000011">
    <property type="protein sequence ID" value="KRM02440.1"/>
    <property type="molecule type" value="Genomic_DNA"/>
</dbReference>
<gene>
    <name evidence="8" type="primary">gatA</name>
    <name evidence="10" type="ORF">FC60_GL000260</name>
</gene>
<dbReference type="InterPro" id="IPR036928">
    <property type="entry name" value="AS_sf"/>
</dbReference>
<comment type="caution">
    <text evidence="10">The sequence shown here is derived from an EMBL/GenBank/DDBJ whole genome shotgun (WGS) entry which is preliminary data.</text>
</comment>
<evidence type="ECO:0000256" key="4">
    <source>
        <dbReference type="ARBA" id="ARBA00022840"/>
    </source>
</evidence>
<dbReference type="RefSeq" id="WP_056937324.1">
    <property type="nucleotide sequence ID" value="NZ_AZFN01000011.1"/>
</dbReference>
<dbReference type="GO" id="GO:0006412">
    <property type="term" value="P:translation"/>
    <property type="evidence" value="ECO:0007669"/>
    <property type="project" value="UniProtKB-UniRule"/>
</dbReference>
<dbReference type="PROSITE" id="PS00571">
    <property type="entry name" value="AMIDASES"/>
    <property type="match status" value="1"/>
</dbReference>
<feature type="active site" description="Charge relay system" evidence="8">
    <location>
        <position position="152"/>
    </location>
</feature>
<dbReference type="Gene3D" id="3.90.1300.10">
    <property type="entry name" value="Amidase signature (AS) domain"/>
    <property type="match status" value="1"/>
</dbReference>
<evidence type="ECO:0000259" key="9">
    <source>
        <dbReference type="Pfam" id="PF01425"/>
    </source>
</evidence>
<dbReference type="InterPro" id="IPR023631">
    <property type="entry name" value="Amidase_dom"/>
</dbReference>
<dbReference type="AlphaFoldDB" id="A0A0R1VA72"/>
<dbReference type="SUPFAM" id="SSF75304">
    <property type="entry name" value="Amidase signature (AS) enzymes"/>
    <property type="match status" value="1"/>
</dbReference>
<dbReference type="PANTHER" id="PTHR11895">
    <property type="entry name" value="TRANSAMIDASE"/>
    <property type="match status" value="1"/>
</dbReference>
<keyword evidence="11" id="KW-1185">Reference proteome</keyword>
<comment type="catalytic activity">
    <reaction evidence="7 8">
        <text>L-glutamyl-tRNA(Gln) + L-glutamine + ATP + H2O = L-glutaminyl-tRNA(Gln) + L-glutamate + ADP + phosphate + H(+)</text>
        <dbReference type="Rhea" id="RHEA:17521"/>
        <dbReference type="Rhea" id="RHEA-COMP:9681"/>
        <dbReference type="Rhea" id="RHEA-COMP:9684"/>
        <dbReference type="ChEBI" id="CHEBI:15377"/>
        <dbReference type="ChEBI" id="CHEBI:15378"/>
        <dbReference type="ChEBI" id="CHEBI:29985"/>
        <dbReference type="ChEBI" id="CHEBI:30616"/>
        <dbReference type="ChEBI" id="CHEBI:43474"/>
        <dbReference type="ChEBI" id="CHEBI:58359"/>
        <dbReference type="ChEBI" id="CHEBI:78520"/>
        <dbReference type="ChEBI" id="CHEBI:78521"/>
        <dbReference type="ChEBI" id="CHEBI:456216"/>
        <dbReference type="EC" id="6.3.5.7"/>
    </reaction>
</comment>
<evidence type="ECO:0000256" key="7">
    <source>
        <dbReference type="ARBA" id="ARBA00047407"/>
    </source>
</evidence>
<feature type="domain" description="Amidase" evidence="9">
    <location>
        <begin position="24"/>
        <end position="466"/>
    </location>
</feature>
<sequence>MDYRQTDISQLHADLVAGKVTATELVKASLARMDETEADVQAFITRNDEAALAKAKDLDEAGIPADQLLAGIPLAVKDNILTKGLRTTAASKILENFMPVYDATVIEKLNAAGFINVGKTNLDEFAMGSSTETSYFGTTHNPWDLSRVPGGSSGGSAAAVAAGDVLGAFGTDTGGSIRMPASFNGIVGMKPTYGRVSRWGVIAFGSSFDQVGWLTQNVKDNAILMTAISGQDDHDMTSSHRPVPDFVAGLDEANVKGLRIGVPKEYMSDAIDADVREVIQAGLDHLVSLGATVDEVSLPHTKYGVPAYYILASSEASSNLQRFDGIRYGFRADDVKNLEDVYVKTRSEGFGDEVKRRIMLGTFSLSAGFYDAYFNKAAKIRRLIAEDFEKVFADHDVIIGATGTSTAFKIGENIDDPTKMYYNDVLTVTANLAGVPAMSVPAGFSKVNGMPVGMQLIGKKYDEATLYKTAYVFEQTTDHHKQTAKLGGDQ</sequence>
<evidence type="ECO:0000256" key="2">
    <source>
        <dbReference type="ARBA" id="ARBA00022598"/>
    </source>
</evidence>